<reference evidence="1 2" key="1">
    <citation type="journal article" date="2011" name="J. Bacteriol.">
        <title>Whole-genome sequences of two Borrelia afzelii and two Borrelia garinii Lyme disease agent isolates.</title>
        <authorList>
            <person name="Casjens S.R."/>
            <person name="Mongodin E.F."/>
            <person name="Qiu W.-G."/>
            <person name="Dunn J.J."/>
            <person name="Luft B.J."/>
            <person name="Fraser-Liggett C.M."/>
            <person name="Schutzer S.E."/>
        </authorList>
    </citation>
    <scope>NUCLEOTIDE SEQUENCE [LARGE SCALE GENOMIC DNA]</scope>
    <source>
        <strain evidence="1 2">PBr</strain>
    </source>
</reference>
<dbReference type="Proteomes" id="UP000006103">
    <property type="component" value="Plasmid PBr_cp32-10"/>
</dbReference>
<protein>
    <submittedName>
        <fullName evidence="1">Uncharacterized protein</fullName>
    </submittedName>
</protein>
<sequence>MLGNAIEFRGKNLIFSNSDGVYTNSKTKKITLLKGTHISVE</sequence>
<organism evidence="1 2">
    <name type="scientific">Borreliella garinii PBr</name>
    <dbReference type="NCBI Taxonomy" id="498743"/>
    <lineage>
        <taxon>Bacteria</taxon>
        <taxon>Pseudomonadati</taxon>
        <taxon>Spirochaetota</taxon>
        <taxon>Spirochaetia</taxon>
        <taxon>Spirochaetales</taxon>
        <taxon>Borreliaceae</taxon>
        <taxon>Borreliella</taxon>
    </lineage>
</organism>
<geneLocation type="plasmid" evidence="1 2">
    <name>PBr_cp32-10</name>
</geneLocation>
<proteinExistence type="predicted"/>
<accession>B8F185</accession>
<dbReference type="EMBL" id="CP001306">
    <property type="protein sequence ID" value="ACL34677.1"/>
    <property type="molecule type" value="Genomic_DNA"/>
</dbReference>
<gene>
    <name evidence="1" type="ORF">BGAPBR_Q0008</name>
</gene>
<keyword evidence="2" id="KW-1185">Reference proteome</keyword>
<keyword evidence="1" id="KW-0614">Plasmid</keyword>
<dbReference type="AlphaFoldDB" id="B8F185"/>
<name>B8F185_BORGR</name>
<evidence type="ECO:0000313" key="2">
    <source>
        <dbReference type="Proteomes" id="UP000006103"/>
    </source>
</evidence>
<evidence type="ECO:0000313" key="1">
    <source>
        <dbReference type="EMBL" id="ACL34677.1"/>
    </source>
</evidence>